<dbReference type="RefSeq" id="WP_013703277.1">
    <property type="nucleotide sequence ID" value="NC_015387.1"/>
</dbReference>
<evidence type="ECO:0000256" key="1">
    <source>
        <dbReference type="SAM" id="SignalP"/>
    </source>
</evidence>
<dbReference type="OrthoDB" id="28876at2"/>
<dbReference type="Proteomes" id="UP000007030">
    <property type="component" value="Chromosome"/>
</dbReference>
<gene>
    <name evidence="2" type="ordered locus">Marky_0472</name>
</gene>
<dbReference type="KEGG" id="mhd:Marky_0472"/>
<protein>
    <recommendedName>
        <fullName evidence="4">OstA family protein</fullName>
    </recommendedName>
</protein>
<evidence type="ECO:0000313" key="2">
    <source>
        <dbReference type="EMBL" id="AEB11224.1"/>
    </source>
</evidence>
<reference evidence="2 3" key="1">
    <citation type="journal article" date="2012" name="Stand. Genomic Sci.">
        <title>Complete genome sequence of the aerobic, heterotroph Marinithermus hydrothermalis type strain (T1(T)) from a deep-sea hydrothermal vent chimney.</title>
        <authorList>
            <person name="Copeland A."/>
            <person name="Gu W."/>
            <person name="Yasawong M."/>
            <person name="Lapidus A."/>
            <person name="Lucas S."/>
            <person name="Deshpande S."/>
            <person name="Pagani I."/>
            <person name="Tapia R."/>
            <person name="Cheng J.F."/>
            <person name="Goodwin L.A."/>
            <person name="Pitluck S."/>
            <person name="Liolios K."/>
            <person name="Ivanova N."/>
            <person name="Mavromatis K."/>
            <person name="Mikhailova N."/>
            <person name="Pati A."/>
            <person name="Chen A."/>
            <person name="Palaniappan K."/>
            <person name="Land M."/>
            <person name="Pan C."/>
            <person name="Brambilla E.M."/>
            <person name="Rohde M."/>
            <person name="Tindall B.J."/>
            <person name="Sikorski J."/>
            <person name="Goker M."/>
            <person name="Detter J.C."/>
            <person name="Bristow J."/>
            <person name="Eisen J.A."/>
            <person name="Markowitz V."/>
            <person name="Hugenholtz P."/>
            <person name="Kyrpides N.C."/>
            <person name="Klenk H.P."/>
            <person name="Woyke T."/>
        </authorList>
    </citation>
    <scope>NUCLEOTIDE SEQUENCE [LARGE SCALE GENOMIC DNA]</scope>
    <source>
        <strain evidence="3">DSM 14884 / JCM 11576 / T1</strain>
    </source>
</reference>
<dbReference type="EMBL" id="CP002630">
    <property type="protein sequence ID" value="AEB11224.1"/>
    <property type="molecule type" value="Genomic_DNA"/>
</dbReference>
<sequence length="619" mass="68149">MRRLIAGGALLAVLGAFAAPCAGFDQVLEVGDPPLVLAGQELAVEEGRLRLFGRACLGSADVELFTDTVTLDPKTGRLEAPAVRGRVGAWTVEAERLVGEDGALVLVEAVFVRGEIHLQTEAAEARGETVQLTQVFVETPEVRFRAARGTVAGDTFRAEGIWATPCVYGDDLRVLGDAATFNTRTGRLVLMEARVDVYGRTLFRPERLELDPARPLTLSFPFRLAYGRGWTLGVEDFPLPLPGEAFGRWSTSLTLLAEGLGARPLGPADPGVTTFRFGVSAQEAGRRFAFQLQREERRAWDGRLTTTTVPEAEFTAPGFRFALEPTQAEARIDPRLRFGAATVRPFLRVAQEAERAGLTLGVEARYPFEDLARADGLGFSLEPWTLGAAYPDQADAPGYAAFGVNAALRYTGAWQGRLEYRRAYPVGVARFGYEWRGEVERLDLVARRAGISLTGRFSRRQVPDLAARALAREDLEVSLALGYADRGWRVEAQGDQVERWRPGRAALTAVERTYTLRLERGWRVEARYLEATGLDPEVTPFRRELQLAYRPAPPRGRSDLTFAPSVGYDFLRHGVSRAGVEVAYADECFVWKLAYQAVLLPQGAEEAVGSRVRFGVELR</sequence>
<evidence type="ECO:0000313" key="3">
    <source>
        <dbReference type="Proteomes" id="UP000007030"/>
    </source>
</evidence>
<feature type="chain" id="PRO_5003287075" description="OstA family protein" evidence="1">
    <location>
        <begin position="19"/>
        <end position="619"/>
    </location>
</feature>
<keyword evidence="1" id="KW-0732">Signal</keyword>
<keyword evidence="3" id="KW-1185">Reference proteome</keyword>
<organism evidence="2 3">
    <name type="scientific">Marinithermus hydrothermalis (strain DSM 14884 / JCM 11576 / T1)</name>
    <dbReference type="NCBI Taxonomy" id="869210"/>
    <lineage>
        <taxon>Bacteria</taxon>
        <taxon>Thermotogati</taxon>
        <taxon>Deinococcota</taxon>
        <taxon>Deinococci</taxon>
        <taxon>Thermales</taxon>
        <taxon>Thermaceae</taxon>
        <taxon>Marinithermus</taxon>
    </lineage>
</organism>
<dbReference type="HOGENOM" id="CLU_489007_0_0_0"/>
<dbReference type="STRING" id="869210.Marky_0472"/>
<feature type="signal peptide" evidence="1">
    <location>
        <begin position="1"/>
        <end position="18"/>
    </location>
</feature>
<evidence type="ECO:0008006" key="4">
    <source>
        <dbReference type="Google" id="ProtNLM"/>
    </source>
</evidence>
<proteinExistence type="predicted"/>
<accession>F2NLW7</accession>
<name>F2NLW7_MARHT</name>
<dbReference type="eggNOG" id="COG1452">
    <property type="taxonomic scope" value="Bacteria"/>
</dbReference>
<dbReference type="AlphaFoldDB" id="F2NLW7"/>